<keyword evidence="1" id="KW-0812">Transmembrane</keyword>
<name>G0QU09_ICHMU</name>
<evidence type="ECO:0000256" key="1">
    <source>
        <dbReference type="SAM" id="Phobius"/>
    </source>
</evidence>
<gene>
    <name evidence="2" type="ORF">IMG5_113680</name>
</gene>
<dbReference type="Proteomes" id="UP000008983">
    <property type="component" value="Unassembled WGS sequence"/>
</dbReference>
<evidence type="ECO:0000313" key="3">
    <source>
        <dbReference type="Proteomes" id="UP000008983"/>
    </source>
</evidence>
<keyword evidence="3" id="KW-1185">Reference proteome</keyword>
<keyword evidence="1" id="KW-0472">Membrane</keyword>
<dbReference type="EMBL" id="GL983889">
    <property type="protein sequence ID" value="EGR31296.1"/>
    <property type="molecule type" value="Genomic_DNA"/>
</dbReference>
<protein>
    <submittedName>
        <fullName evidence="2">Uncharacterized protein</fullName>
    </submittedName>
</protein>
<dbReference type="AlphaFoldDB" id="G0QU09"/>
<reference evidence="2 3" key="1">
    <citation type="submission" date="2011-07" db="EMBL/GenBank/DDBJ databases">
        <authorList>
            <person name="Coyne R."/>
            <person name="Brami D."/>
            <person name="Johnson J."/>
            <person name="Hostetler J."/>
            <person name="Hannick L."/>
            <person name="Clark T."/>
            <person name="Cassidy-Hanley D."/>
            <person name="Inman J."/>
        </authorList>
    </citation>
    <scope>NUCLEOTIDE SEQUENCE [LARGE SCALE GENOMIC DNA]</scope>
    <source>
        <strain evidence="2 3">G5</strain>
    </source>
</reference>
<dbReference type="RefSeq" id="XP_004034782.1">
    <property type="nucleotide sequence ID" value="XM_004034734.1"/>
</dbReference>
<sequence length="112" mass="13574">PCNEITVKFQNILQINYEFCVMSVKKTINYKNQKLVYYINMGKIVHFKISQIRNRNFGIKKLKMRKKLIQKISVLDKLINFLIFSKIILIVNYLKYKIQEELDKTYNIDFFL</sequence>
<evidence type="ECO:0000313" key="2">
    <source>
        <dbReference type="EMBL" id="EGR31296.1"/>
    </source>
</evidence>
<proteinExistence type="predicted"/>
<feature type="non-terminal residue" evidence="2">
    <location>
        <position position="1"/>
    </location>
</feature>
<dbReference type="InParanoid" id="G0QU09"/>
<feature type="transmembrane region" description="Helical" evidence="1">
    <location>
        <begin position="74"/>
        <end position="94"/>
    </location>
</feature>
<organism evidence="2 3">
    <name type="scientific">Ichthyophthirius multifiliis</name>
    <name type="common">White spot disease agent</name>
    <name type="synonym">Ich</name>
    <dbReference type="NCBI Taxonomy" id="5932"/>
    <lineage>
        <taxon>Eukaryota</taxon>
        <taxon>Sar</taxon>
        <taxon>Alveolata</taxon>
        <taxon>Ciliophora</taxon>
        <taxon>Intramacronucleata</taxon>
        <taxon>Oligohymenophorea</taxon>
        <taxon>Hymenostomatida</taxon>
        <taxon>Ophryoglenina</taxon>
        <taxon>Ichthyophthirius</taxon>
    </lineage>
</organism>
<keyword evidence="1" id="KW-1133">Transmembrane helix</keyword>
<accession>G0QU09</accession>
<dbReference type="GeneID" id="14907436"/>